<feature type="non-terminal residue" evidence="2">
    <location>
        <position position="123"/>
    </location>
</feature>
<dbReference type="Proteomes" id="UP000270094">
    <property type="component" value="Unassembled WGS sequence"/>
</dbReference>
<proteinExistence type="predicted"/>
<name>A0A3P7JLZ1_STRVU</name>
<reference evidence="2 3" key="1">
    <citation type="submission" date="2018-11" db="EMBL/GenBank/DDBJ databases">
        <authorList>
            <consortium name="Pathogen Informatics"/>
        </authorList>
    </citation>
    <scope>NUCLEOTIDE SEQUENCE [LARGE SCALE GENOMIC DNA]</scope>
</reference>
<protein>
    <recommendedName>
        <fullName evidence="1">Peroxin/Ferlin domain-containing protein</fullName>
    </recommendedName>
</protein>
<evidence type="ECO:0000313" key="2">
    <source>
        <dbReference type="EMBL" id="VDM80939.1"/>
    </source>
</evidence>
<dbReference type="GO" id="GO:0005737">
    <property type="term" value="C:cytoplasm"/>
    <property type="evidence" value="ECO:0007669"/>
    <property type="project" value="UniProtKB-ARBA"/>
</dbReference>
<dbReference type="InterPro" id="IPR006614">
    <property type="entry name" value="Peroxin/Ferlin"/>
</dbReference>
<dbReference type="EMBL" id="UYYB01110803">
    <property type="protein sequence ID" value="VDM80939.1"/>
    <property type="molecule type" value="Genomic_DNA"/>
</dbReference>
<dbReference type="Pfam" id="PF06398">
    <property type="entry name" value="Pex24p"/>
    <property type="match status" value="1"/>
</dbReference>
<sequence length="123" mass="14079">MSEHLSDAQWKPEPLIVAGENVRICQIAAAPHAAFALDSFGAVHLFLLSSHLTIRQKVEVYSNQRWYPMIGWSSRTLPTDRASFSNEDGTKSGEMTGFHLKSEGWRWEEPWIIDVDVRKHDKE</sequence>
<organism evidence="2 3">
    <name type="scientific">Strongylus vulgaris</name>
    <name type="common">Blood worm</name>
    <dbReference type="NCBI Taxonomy" id="40348"/>
    <lineage>
        <taxon>Eukaryota</taxon>
        <taxon>Metazoa</taxon>
        <taxon>Ecdysozoa</taxon>
        <taxon>Nematoda</taxon>
        <taxon>Chromadorea</taxon>
        <taxon>Rhabditida</taxon>
        <taxon>Rhabditina</taxon>
        <taxon>Rhabditomorpha</taxon>
        <taxon>Strongyloidea</taxon>
        <taxon>Strongylidae</taxon>
        <taxon>Strongylus</taxon>
    </lineage>
</organism>
<dbReference type="AlphaFoldDB" id="A0A3P7JLZ1"/>
<dbReference type="InterPro" id="IPR010482">
    <property type="entry name" value="TECPR1-like_DysF"/>
</dbReference>
<dbReference type="SMART" id="SM00693">
    <property type="entry name" value="DysFN"/>
    <property type="match status" value="1"/>
</dbReference>
<evidence type="ECO:0000313" key="3">
    <source>
        <dbReference type="Proteomes" id="UP000270094"/>
    </source>
</evidence>
<accession>A0A3P7JLZ1</accession>
<keyword evidence="3" id="KW-1185">Reference proteome</keyword>
<dbReference type="OrthoDB" id="72441at2759"/>
<gene>
    <name evidence="2" type="ORF">SVUK_LOCUS15937</name>
</gene>
<feature type="domain" description="Peroxin/Ferlin" evidence="1">
    <location>
        <begin position="53"/>
        <end position="114"/>
    </location>
</feature>
<dbReference type="GO" id="GO:0098588">
    <property type="term" value="C:bounding membrane of organelle"/>
    <property type="evidence" value="ECO:0007669"/>
    <property type="project" value="UniProtKB-ARBA"/>
</dbReference>
<evidence type="ECO:0000259" key="1">
    <source>
        <dbReference type="SMART" id="SM00693"/>
    </source>
</evidence>